<keyword evidence="8" id="KW-1185">Reference proteome</keyword>
<keyword evidence="2 5" id="KW-0812">Transmembrane</keyword>
<sequence length="322" mass="33794">MTLAIVWICAGLAALITGAELLVRSGSALAARMGISPLLIGLTVVALGTSTPELAVGVDAAIQGNGSLAVGNIAGTNTVNILLILGLSAALKPLAIQLQTLRLELPVIVIASATLLALAWDGVLSRQEGLLLVTMGAAFTLAVIRIARRESIKVKLEFAREFGPRRLANRQAATEMLMLATGLVIIVYGADWLVESSVDLARLWKVSDAFIGLTIVAIGTSAPELVTTIISTIRGERDIAIGNLIGSSVYNILVILGVTCLIPAAGIEVSSHLIRIDIPIMLGVALLCIPVFVSGRRISRIEGVLFVSAYVAYLSYLIVQRT</sequence>
<comment type="caution">
    <text evidence="7">The sequence shown here is derived from an EMBL/GenBank/DDBJ whole genome shotgun (WGS) entry which is preliminary data.</text>
</comment>
<dbReference type="RefSeq" id="WP_275230409.1">
    <property type="nucleotide sequence ID" value="NZ_JARESE010000076.1"/>
</dbReference>
<dbReference type="Gene3D" id="6.10.280.80">
    <property type="entry name" value="NCX, peripheral helical region"/>
    <property type="match status" value="1"/>
</dbReference>
<dbReference type="Pfam" id="PF01699">
    <property type="entry name" value="Na_Ca_ex"/>
    <property type="match status" value="2"/>
</dbReference>
<evidence type="ECO:0000256" key="3">
    <source>
        <dbReference type="ARBA" id="ARBA00022989"/>
    </source>
</evidence>
<dbReference type="InterPro" id="IPR044880">
    <property type="entry name" value="NCX_ion-bd_dom_sf"/>
</dbReference>
<keyword evidence="4 5" id="KW-0472">Membrane</keyword>
<dbReference type="InterPro" id="IPR004837">
    <property type="entry name" value="NaCa_Exmemb"/>
</dbReference>
<feature type="transmembrane region" description="Helical" evidence="5">
    <location>
        <begin position="210"/>
        <end position="232"/>
    </location>
</feature>
<dbReference type="Proteomes" id="UP001216253">
    <property type="component" value="Unassembled WGS sequence"/>
</dbReference>
<feature type="transmembrane region" description="Helical" evidence="5">
    <location>
        <begin position="167"/>
        <end position="190"/>
    </location>
</feature>
<feature type="transmembrane region" description="Helical" evidence="5">
    <location>
        <begin position="103"/>
        <end position="123"/>
    </location>
</feature>
<evidence type="ECO:0000259" key="6">
    <source>
        <dbReference type="Pfam" id="PF01699"/>
    </source>
</evidence>
<feature type="transmembrane region" description="Helical" evidence="5">
    <location>
        <begin position="73"/>
        <end position="91"/>
    </location>
</feature>
<evidence type="ECO:0000313" key="7">
    <source>
        <dbReference type="EMBL" id="MDE8654283.1"/>
    </source>
</evidence>
<evidence type="ECO:0000256" key="2">
    <source>
        <dbReference type="ARBA" id="ARBA00022692"/>
    </source>
</evidence>
<name>A0ABT5WWL6_9SPHN</name>
<feature type="domain" description="Sodium/calcium exchanger membrane region" evidence="6">
    <location>
        <begin position="4"/>
        <end position="143"/>
    </location>
</feature>
<dbReference type="EMBL" id="JARESE010000076">
    <property type="protein sequence ID" value="MDE8654283.1"/>
    <property type="molecule type" value="Genomic_DNA"/>
</dbReference>
<dbReference type="Gene3D" id="1.20.1420.30">
    <property type="entry name" value="NCX, central ion-binding region"/>
    <property type="match status" value="1"/>
</dbReference>
<gene>
    <name evidence="7" type="ORF">PYV00_21535</name>
</gene>
<feature type="transmembrane region" description="Helical" evidence="5">
    <location>
        <begin position="244"/>
        <end position="267"/>
    </location>
</feature>
<feature type="transmembrane region" description="Helical" evidence="5">
    <location>
        <begin position="273"/>
        <end position="294"/>
    </location>
</feature>
<evidence type="ECO:0000256" key="5">
    <source>
        <dbReference type="SAM" id="Phobius"/>
    </source>
</evidence>
<keyword evidence="3 5" id="KW-1133">Transmembrane helix</keyword>
<dbReference type="NCBIfam" id="TIGR00367">
    <property type="entry name" value="calcium/sodium antiporter"/>
    <property type="match status" value="1"/>
</dbReference>
<proteinExistence type="predicted"/>
<organism evidence="7 8">
    <name type="scientific">Novosphingobium album</name>
    <name type="common">ex Liu et al. 2023</name>
    <dbReference type="NCBI Taxonomy" id="3031130"/>
    <lineage>
        <taxon>Bacteria</taxon>
        <taxon>Pseudomonadati</taxon>
        <taxon>Pseudomonadota</taxon>
        <taxon>Alphaproteobacteria</taxon>
        <taxon>Sphingomonadales</taxon>
        <taxon>Sphingomonadaceae</taxon>
        <taxon>Novosphingobium</taxon>
    </lineage>
</organism>
<reference evidence="7 8" key="1">
    <citation type="submission" date="2023-03" db="EMBL/GenBank/DDBJ databases">
        <title>NovoSphingobium album sp. nov. isolated from polycyclic aromatic hydrocarbons- and heavy-metal polluted soil.</title>
        <authorList>
            <person name="Liu Z."/>
            <person name="Wang K."/>
        </authorList>
    </citation>
    <scope>NUCLEOTIDE SEQUENCE [LARGE SCALE GENOMIC DNA]</scope>
    <source>
        <strain evidence="7 8">H3SJ31-1</strain>
    </source>
</reference>
<protein>
    <submittedName>
        <fullName evidence="7">Calcium/sodium antiporter</fullName>
    </submittedName>
</protein>
<dbReference type="PANTHER" id="PTHR10846:SF8">
    <property type="entry name" value="INNER MEMBRANE PROTEIN YRBG"/>
    <property type="match status" value="1"/>
</dbReference>
<feature type="transmembrane region" description="Helical" evidence="5">
    <location>
        <begin position="301"/>
        <end position="319"/>
    </location>
</feature>
<evidence type="ECO:0000313" key="8">
    <source>
        <dbReference type="Proteomes" id="UP001216253"/>
    </source>
</evidence>
<dbReference type="InterPro" id="IPR004481">
    <property type="entry name" value="K/Na/Ca-exchanger"/>
</dbReference>
<comment type="subcellular location">
    <subcellularLocation>
        <location evidence="1">Membrane</location>
        <topology evidence="1">Multi-pass membrane protein</topology>
    </subcellularLocation>
</comment>
<feature type="transmembrane region" description="Helical" evidence="5">
    <location>
        <begin position="129"/>
        <end position="147"/>
    </location>
</feature>
<feature type="domain" description="Sodium/calcium exchanger membrane region" evidence="6">
    <location>
        <begin position="176"/>
        <end position="318"/>
    </location>
</feature>
<evidence type="ECO:0000256" key="4">
    <source>
        <dbReference type="ARBA" id="ARBA00023136"/>
    </source>
</evidence>
<evidence type="ECO:0000256" key="1">
    <source>
        <dbReference type="ARBA" id="ARBA00004141"/>
    </source>
</evidence>
<dbReference type="PANTHER" id="PTHR10846">
    <property type="entry name" value="SODIUM/POTASSIUM/CALCIUM EXCHANGER"/>
    <property type="match status" value="1"/>
</dbReference>
<accession>A0ABT5WWL6</accession>